<gene>
    <name evidence="5" type="ORF">B1B_10780</name>
</gene>
<dbReference type="PANTHER" id="PTHR43767">
    <property type="entry name" value="LONG-CHAIN-FATTY-ACID--COA LIGASE"/>
    <property type="match status" value="1"/>
</dbReference>
<evidence type="ECO:0000256" key="2">
    <source>
        <dbReference type="ARBA" id="ARBA00022598"/>
    </source>
</evidence>
<name>T1A4T9_9ZZZZ</name>
<dbReference type="Gene3D" id="3.40.50.12780">
    <property type="entry name" value="N-terminal domain of ligase-like"/>
    <property type="match status" value="1"/>
</dbReference>
<comment type="caution">
    <text evidence="5">The sequence shown here is derived from an EMBL/GenBank/DDBJ whole genome shotgun (WGS) entry which is preliminary data.</text>
</comment>
<dbReference type="CDD" id="cd05936">
    <property type="entry name" value="FC-FACS_FadD_like"/>
    <property type="match status" value="1"/>
</dbReference>
<evidence type="ECO:0000256" key="1">
    <source>
        <dbReference type="ARBA" id="ARBA00006432"/>
    </source>
</evidence>
<feature type="non-terminal residue" evidence="5">
    <location>
        <position position="562"/>
    </location>
</feature>
<dbReference type="GO" id="GO:0016877">
    <property type="term" value="F:ligase activity, forming carbon-sulfur bonds"/>
    <property type="evidence" value="ECO:0007669"/>
    <property type="project" value="UniProtKB-ARBA"/>
</dbReference>
<dbReference type="PANTHER" id="PTHR43767:SF12">
    <property type="entry name" value="AMP-DEPENDENT SYNTHETASE AND LIGASE"/>
    <property type="match status" value="1"/>
</dbReference>
<evidence type="ECO:0000259" key="3">
    <source>
        <dbReference type="Pfam" id="PF00501"/>
    </source>
</evidence>
<dbReference type="InterPro" id="IPR050237">
    <property type="entry name" value="ATP-dep_AMP-bd_enzyme"/>
</dbReference>
<dbReference type="Pfam" id="PF00501">
    <property type="entry name" value="AMP-binding"/>
    <property type="match status" value="1"/>
</dbReference>
<dbReference type="InterPro" id="IPR042099">
    <property type="entry name" value="ANL_N_sf"/>
</dbReference>
<dbReference type="SUPFAM" id="SSF56801">
    <property type="entry name" value="Acetyl-CoA synthetase-like"/>
    <property type="match status" value="1"/>
</dbReference>
<organism evidence="5">
    <name type="scientific">mine drainage metagenome</name>
    <dbReference type="NCBI Taxonomy" id="410659"/>
    <lineage>
        <taxon>unclassified sequences</taxon>
        <taxon>metagenomes</taxon>
        <taxon>ecological metagenomes</taxon>
    </lineage>
</organism>
<feature type="domain" description="AMP-dependent synthetase/ligase" evidence="3">
    <location>
        <begin position="39"/>
        <end position="424"/>
    </location>
</feature>
<dbReference type="EMBL" id="AUZY01006994">
    <property type="protein sequence ID" value="EQD51982.1"/>
    <property type="molecule type" value="Genomic_DNA"/>
</dbReference>
<dbReference type="AlphaFoldDB" id="T1A4T9"/>
<dbReference type="InterPro" id="IPR020845">
    <property type="entry name" value="AMP-binding_CS"/>
</dbReference>
<evidence type="ECO:0000313" key="5">
    <source>
        <dbReference type="EMBL" id="EQD51982.1"/>
    </source>
</evidence>
<dbReference type="Pfam" id="PF13193">
    <property type="entry name" value="AMP-binding_C"/>
    <property type="match status" value="1"/>
</dbReference>
<proteinExistence type="inferred from homology"/>
<comment type="similarity">
    <text evidence="1">Belongs to the ATP-dependent AMP-binding enzyme family.</text>
</comment>
<sequence length="562" mass="61781">MSAPSSTDPARPWLDQYPPKVPAHVPIPPGTLQAVIGEAMRNLPDHTALIYYGRRWTYRQLDRESARFAASLRREGVRPGDRVALYLPNCPAYPIAFLGALRAGAIVVQVSALYFGEDLTALLKDSQPKAVVTLEILYPNLERIRGAFFAPVVYVARLREFYPARTRPFVNMVLRRQGRDTRVPHGPEIRRWGKVVRTPGTIDDHVCDPATTVAVFQYTGGTTGIAKAAMLTHRNLLANITQLNTWNTLRDSGQETILASIPFFHIYGLTVALLIALVDGDAVIIQTRPDIPEALKLVDRYHPTQLPGVPALYMGLIRFPDIGKFHLRSIKFCLSGSAPLPVEVMRRFEELTGARLIEGYGLSEASPATHANPVEGARRAGSIGLPLPDTDQRIVDLETGKNDMAPGEVGELCVRGPQVMAGYFHNAADTSAALVDGWLHTGDVARIDADGWAYIVDRKKDMINVGGFKVYPREVEEILFQHAAVADAAVVGVPDAEHGEAVRAYVVLKPGASATAAELIDFVRERIAHYKAPRSIQFRSELPRSGVQKVLRRVLHAEAIAE</sequence>
<reference evidence="5" key="1">
    <citation type="submission" date="2013-08" db="EMBL/GenBank/DDBJ databases">
        <authorList>
            <person name="Mendez C."/>
            <person name="Richter M."/>
            <person name="Ferrer M."/>
            <person name="Sanchez J."/>
        </authorList>
    </citation>
    <scope>NUCLEOTIDE SEQUENCE</scope>
</reference>
<feature type="domain" description="AMP-binding enzyme C-terminal" evidence="4">
    <location>
        <begin position="474"/>
        <end position="547"/>
    </location>
</feature>
<dbReference type="Gene3D" id="3.30.300.30">
    <property type="match status" value="1"/>
</dbReference>
<evidence type="ECO:0000259" key="4">
    <source>
        <dbReference type="Pfam" id="PF13193"/>
    </source>
</evidence>
<protein>
    <submittedName>
        <fullName evidence="5">AMP-dependent synthetase and ligase</fullName>
    </submittedName>
</protein>
<keyword evidence="2 5" id="KW-0436">Ligase</keyword>
<dbReference type="InterPro" id="IPR045851">
    <property type="entry name" value="AMP-bd_C_sf"/>
</dbReference>
<dbReference type="InterPro" id="IPR025110">
    <property type="entry name" value="AMP-bd_C"/>
</dbReference>
<reference evidence="5" key="2">
    <citation type="journal article" date="2014" name="ISME J.">
        <title>Microbial stratification in low pH oxic and suboxic macroscopic growths along an acid mine drainage.</title>
        <authorList>
            <person name="Mendez-Garcia C."/>
            <person name="Mesa V."/>
            <person name="Sprenger R.R."/>
            <person name="Richter M."/>
            <person name="Diez M.S."/>
            <person name="Solano J."/>
            <person name="Bargiela R."/>
            <person name="Golyshina O.V."/>
            <person name="Manteca A."/>
            <person name="Ramos J.L."/>
            <person name="Gallego J.R."/>
            <person name="Llorente I."/>
            <person name="Martins Dos Santos V.A."/>
            <person name="Jensen O.N."/>
            <person name="Pelaez A.I."/>
            <person name="Sanchez J."/>
            <person name="Ferrer M."/>
        </authorList>
    </citation>
    <scope>NUCLEOTIDE SEQUENCE</scope>
</reference>
<dbReference type="InterPro" id="IPR000873">
    <property type="entry name" value="AMP-dep_synth/lig_dom"/>
</dbReference>
<accession>T1A4T9</accession>
<dbReference type="PROSITE" id="PS00455">
    <property type="entry name" value="AMP_BINDING"/>
    <property type="match status" value="1"/>
</dbReference>
<dbReference type="FunFam" id="3.30.300.30:FF:000008">
    <property type="entry name" value="2,3-dihydroxybenzoate-AMP ligase"/>
    <property type="match status" value="1"/>
</dbReference>